<dbReference type="eggNOG" id="COG0204">
    <property type="taxonomic scope" value="Bacteria"/>
</dbReference>
<protein>
    <recommendedName>
        <fullName evidence="6 11">1-acyl-sn-glycerol-3-phosphate acyltransferase</fullName>
        <ecNumber evidence="5 11">2.3.1.51</ecNumber>
    </recommendedName>
</protein>
<name>E1R408_SEDSS</name>
<keyword evidence="10 11" id="KW-0012">Acyltransferase</keyword>
<dbReference type="CDD" id="cd07989">
    <property type="entry name" value="LPLAT_AGPAT-like"/>
    <property type="match status" value="1"/>
</dbReference>
<sequence>MVRTILFITAFWIMMLLSMLFLLPIPFLYLFACVAKRRAYVLTITRAWARILVYSCGIDIEVRGLEHLPEADNLCFVSNHQSYLDIPVIMASVPKIIGFVAKKELRYVPFLSSWMKQIGCIFLDRKNPKQALRLFDLGAEDIRSGHAKLIFPEGTRNKGSGMGPVRAGAMKLPFKAEALIVPITIDGTRRLLEAEGKVRSGKVHLTIHPPMPSKGLGREEQKRLTEEIVGQIASALPQ</sequence>
<evidence type="ECO:0000256" key="8">
    <source>
        <dbReference type="ARBA" id="ARBA00022679"/>
    </source>
</evidence>
<comment type="catalytic activity">
    <reaction evidence="1 11">
        <text>a 1-acyl-sn-glycero-3-phosphate + an acyl-CoA = a 1,2-diacyl-sn-glycero-3-phosphate + CoA</text>
        <dbReference type="Rhea" id="RHEA:19709"/>
        <dbReference type="ChEBI" id="CHEBI:57287"/>
        <dbReference type="ChEBI" id="CHEBI:57970"/>
        <dbReference type="ChEBI" id="CHEBI:58342"/>
        <dbReference type="ChEBI" id="CHEBI:58608"/>
        <dbReference type="EC" id="2.3.1.51"/>
    </reaction>
</comment>
<dbReference type="EC" id="2.3.1.51" evidence="5 11"/>
<evidence type="ECO:0000256" key="11">
    <source>
        <dbReference type="RuleBase" id="RU361267"/>
    </source>
</evidence>
<comment type="pathway">
    <text evidence="3">Lipid metabolism.</text>
</comment>
<dbReference type="GO" id="GO:0006654">
    <property type="term" value="P:phosphatidic acid biosynthetic process"/>
    <property type="evidence" value="ECO:0007669"/>
    <property type="project" value="TreeGrafter"/>
</dbReference>
<feature type="domain" description="Phospholipid/glycerol acyltransferase" evidence="13">
    <location>
        <begin position="74"/>
        <end position="188"/>
    </location>
</feature>
<dbReference type="STRING" id="573413.Spirs_1303"/>
<dbReference type="SUPFAM" id="SSF69593">
    <property type="entry name" value="Glycerol-3-phosphate (1)-acyltransferase"/>
    <property type="match status" value="1"/>
</dbReference>
<dbReference type="PANTHER" id="PTHR10434">
    <property type="entry name" value="1-ACYL-SN-GLYCEROL-3-PHOSPHATE ACYLTRANSFERASE"/>
    <property type="match status" value="1"/>
</dbReference>
<evidence type="ECO:0000313" key="14">
    <source>
        <dbReference type="EMBL" id="ADK80430.1"/>
    </source>
</evidence>
<keyword evidence="8 11" id="KW-0808">Transferase</keyword>
<evidence type="ECO:0000256" key="3">
    <source>
        <dbReference type="ARBA" id="ARBA00005189"/>
    </source>
</evidence>
<evidence type="ECO:0000256" key="10">
    <source>
        <dbReference type="ARBA" id="ARBA00023315"/>
    </source>
</evidence>
<keyword evidence="12" id="KW-0812">Transmembrane</keyword>
<evidence type="ECO:0000256" key="5">
    <source>
        <dbReference type="ARBA" id="ARBA00013211"/>
    </source>
</evidence>
<dbReference type="AlphaFoldDB" id="E1R408"/>
<evidence type="ECO:0000256" key="12">
    <source>
        <dbReference type="SAM" id="Phobius"/>
    </source>
</evidence>
<organism evidence="14 15">
    <name type="scientific">Sediminispirochaeta smaragdinae (strain DSM 11293 / JCM 15392 / SEBR 4228)</name>
    <name type="common">Spirochaeta smaragdinae</name>
    <dbReference type="NCBI Taxonomy" id="573413"/>
    <lineage>
        <taxon>Bacteria</taxon>
        <taxon>Pseudomonadati</taxon>
        <taxon>Spirochaetota</taxon>
        <taxon>Spirochaetia</taxon>
        <taxon>Spirochaetales</taxon>
        <taxon>Spirochaetaceae</taxon>
        <taxon>Sediminispirochaeta</taxon>
    </lineage>
</organism>
<keyword evidence="15" id="KW-1185">Reference proteome</keyword>
<keyword evidence="11" id="KW-0594">Phospholipid biosynthesis</keyword>
<dbReference type="Proteomes" id="UP000002318">
    <property type="component" value="Chromosome"/>
</dbReference>
<gene>
    <name evidence="14" type="ordered locus">Spirs_1303</name>
</gene>
<dbReference type="KEGG" id="ssm:Spirs_1303"/>
<reference evidence="14 15" key="1">
    <citation type="journal article" date="2010" name="Stand. Genomic Sci.">
        <title>Complete genome sequence of Spirochaeta smaragdinae type strain (SEBR 4228).</title>
        <authorList>
            <person name="Mavromatis K."/>
            <person name="Yasawong M."/>
            <person name="Chertkov O."/>
            <person name="Lapidus A."/>
            <person name="Lucas S."/>
            <person name="Nolan M."/>
            <person name="Del Rio T.G."/>
            <person name="Tice H."/>
            <person name="Cheng J.F."/>
            <person name="Pitluck S."/>
            <person name="Liolios K."/>
            <person name="Ivanova N."/>
            <person name="Tapia R."/>
            <person name="Han C."/>
            <person name="Bruce D."/>
            <person name="Goodwin L."/>
            <person name="Pati A."/>
            <person name="Chen A."/>
            <person name="Palaniappan K."/>
            <person name="Land M."/>
            <person name="Hauser L."/>
            <person name="Chang Y.J."/>
            <person name="Jeffries C.D."/>
            <person name="Detter J.C."/>
            <person name="Rohde M."/>
            <person name="Brambilla E."/>
            <person name="Spring S."/>
            <person name="Goker M."/>
            <person name="Sikorski J."/>
            <person name="Woyke T."/>
            <person name="Bristow J."/>
            <person name="Eisen J.A."/>
            <person name="Markowitz V."/>
            <person name="Hugenholtz P."/>
            <person name="Klenk H.P."/>
            <person name="Kyrpides N.C."/>
        </authorList>
    </citation>
    <scope>NUCLEOTIDE SEQUENCE [LARGE SCALE GENOMIC DNA]</scope>
    <source>
        <strain evidence="15">DSM 11293 / JCM 15392 / SEBR 4228</strain>
    </source>
</reference>
<comment type="similarity">
    <text evidence="4 11">Belongs to the 1-acyl-sn-glycerol-3-phosphate acyltransferase family.</text>
</comment>
<evidence type="ECO:0000313" key="15">
    <source>
        <dbReference type="Proteomes" id="UP000002318"/>
    </source>
</evidence>
<evidence type="ECO:0000256" key="2">
    <source>
        <dbReference type="ARBA" id="ARBA00004728"/>
    </source>
</evidence>
<evidence type="ECO:0000256" key="9">
    <source>
        <dbReference type="ARBA" id="ARBA00023098"/>
    </source>
</evidence>
<dbReference type="EMBL" id="CP002116">
    <property type="protein sequence ID" value="ADK80430.1"/>
    <property type="molecule type" value="Genomic_DNA"/>
</dbReference>
<keyword evidence="12" id="KW-1133">Transmembrane helix</keyword>
<dbReference type="InterPro" id="IPR004552">
    <property type="entry name" value="AGP_acyltrans"/>
</dbReference>
<dbReference type="GO" id="GO:0016020">
    <property type="term" value="C:membrane"/>
    <property type="evidence" value="ECO:0007669"/>
    <property type="project" value="InterPro"/>
</dbReference>
<evidence type="ECO:0000256" key="6">
    <source>
        <dbReference type="ARBA" id="ARBA00016139"/>
    </source>
</evidence>
<dbReference type="GO" id="GO:0003841">
    <property type="term" value="F:1-acylglycerol-3-phosphate O-acyltransferase activity"/>
    <property type="evidence" value="ECO:0007669"/>
    <property type="project" value="UniProtKB-UniRule"/>
</dbReference>
<dbReference type="NCBIfam" id="TIGR00530">
    <property type="entry name" value="AGP_acyltrn"/>
    <property type="match status" value="1"/>
</dbReference>
<keyword evidence="9 11" id="KW-0443">Lipid metabolism</keyword>
<evidence type="ECO:0000256" key="1">
    <source>
        <dbReference type="ARBA" id="ARBA00001141"/>
    </source>
</evidence>
<dbReference type="PANTHER" id="PTHR10434:SF64">
    <property type="entry name" value="1-ACYL-SN-GLYCEROL-3-PHOSPHATE ACYLTRANSFERASE-RELATED"/>
    <property type="match status" value="1"/>
</dbReference>
<dbReference type="SMART" id="SM00563">
    <property type="entry name" value="PlsC"/>
    <property type="match status" value="1"/>
</dbReference>
<dbReference type="RefSeq" id="WP_013253894.1">
    <property type="nucleotide sequence ID" value="NC_014364.1"/>
</dbReference>
<comment type="pathway">
    <text evidence="2">Phospholipid metabolism; CDP-diacylglycerol biosynthesis; CDP-diacylglycerol from sn-glycerol 3-phosphate: step 2/3.</text>
</comment>
<feature type="transmembrane region" description="Helical" evidence="12">
    <location>
        <begin position="6"/>
        <end position="32"/>
    </location>
</feature>
<dbReference type="InterPro" id="IPR002123">
    <property type="entry name" value="Plipid/glycerol_acylTrfase"/>
</dbReference>
<dbReference type="Pfam" id="PF01553">
    <property type="entry name" value="Acyltransferase"/>
    <property type="match status" value="1"/>
</dbReference>
<accession>E1R408</accession>
<keyword evidence="7 11" id="KW-0444">Lipid biosynthesis</keyword>
<evidence type="ECO:0000256" key="4">
    <source>
        <dbReference type="ARBA" id="ARBA00008655"/>
    </source>
</evidence>
<evidence type="ECO:0000259" key="13">
    <source>
        <dbReference type="SMART" id="SM00563"/>
    </source>
</evidence>
<proteinExistence type="inferred from homology"/>
<comment type="domain">
    <text evidence="11">The HXXXXD motif is essential for acyltransferase activity and may constitute the binding site for the phosphate moiety of the glycerol-3-phosphate.</text>
</comment>
<evidence type="ECO:0000256" key="7">
    <source>
        <dbReference type="ARBA" id="ARBA00022516"/>
    </source>
</evidence>
<keyword evidence="12" id="KW-0472">Membrane</keyword>
<dbReference type="HOGENOM" id="CLU_027938_6_1_12"/>
<keyword evidence="11" id="KW-1208">Phospholipid metabolism</keyword>